<proteinExistence type="predicted"/>
<evidence type="ECO:0000313" key="1">
    <source>
        <dbReference type="EMBL" id="SBT51617.1"/>
    </source>
</evidence>
<name>A0A1A9A615_9ACTN</name>
<sequence>MPAGELLRRAATEVGVAPGALEVLAQRAGRLVTRAGDVVVKVCAEAGGFAAEARAVRLLGAAGLPVARVRVVRDGPPGVIVLDWTPGRAVRADDDPGVRRQVVDLLTRVHRLPARPPYGGTNPDLVTWIDGWSRHALHRWARSAGGDDVRAAGSWYRRVRPLVAGRAGSLVLLDGAAEHFVVGPDGRVRLIDVAELQPGDPVMDLAVLSLATPAVLAGVLDHYHQSEVTAEHLTELLPFHRFLRALAAADWATDVRDDPAAGAAWRDRAAAELARATSGR</sequence>
<dbReference type="STRING" id="261654.GA0070611_5255"/>
<dbReference type="EMBL" id="LT594323">
    <property type="protein sequence ID" value="SBT51617.1"/>
    <property type="molecule type" value="Genomic_DNA"/>
</dbReference>
<protein>
    <recommendedName>
        <fullName evidence="3">Phosphotransferase enzyme family protein</fullName>
    </recommendedName>
</protein>
<evidence type="ECO:0000313" key="2">
    <source>
        <dbReference type="Proteomes" id="UP000199385"/>
    </source>
</evidence>
<dbReference type="InterPro" id="IPR011009">
    <property type="entry name" value="Kinase-like_dom_sf"/>
</dbReference>
<organism evidence="1 2">
    <name type="scientific">Micromonospora auratinigra</name>
    <dbReference type="NCBI Taxonomy" id="261654"/>
    <lineage>
        <taxon>Bacteria</taxon>
        <taxon>Bacillati</taxon>
        <taxon>Actinomycetota</taxon>
        <taxon>Actinomycetes</taxon>
        <taxon>Micromonosporales</taxon>
        <taxon>Micromonosporaceae</taxon>
        <taxon>Micromonospora</taxon>
    </lineage>
</organism>
<keyword evidence="2" id="KW-1185">Reference proteome</keyword>
<dbReference type="PATRIC" id="fig|261654.4.peg.5324"/>
<dbReference type="AlphaFoldDB" id="A0A1A9A615"/>
<dbReference type="SUPFAM" id="SSF56112">
    <property type="entry name" value="Protein kinase-like (PK-like)"/>
    <property type="match status" value="1"/>
</dbReference>
<reference evidence="2" key="1">
    <citation type="submission" date="2016-06" db="EMBL/GenBank/DDBJ databases">
        <authorList>
            <person name="Varghese N."/>
            <person name="Submissions Spin"/>
        </authorList>
    </citation>
    <scope>NUCLEOTIDE SEQUENCE [LARGE SCALE GENOMIC DNA]</scope>
    <source>
        <strain evidence="2">DSM 44815</strain>
    </source>
</reference>
<dbReference type="Proteomes" id="UP000199385">
    <property type="component" value="Chromosome I"/>
</dbReference>
<dbReference type="RefSeq" id="WP_091669756.1">
    <property type="nucleotide sequence ID" value="NZ_LT594323.1"/>
</dbReference>
<evidence type="ECO:0008006" key="3">
    <source>
        <dbReference type="Google" id="ProtNLM"/>
    </source>
</evidence>
<dbReference type="OrthoDB" id="3670038at2"/>
<gene>
    <name evidence="1" type="ORF">GA0070611_5255</name>
</gene>
<accession>A0A1A9A615</accession>